<proteinExistence type="predicted"/>
<evidence type="ECO:0000313" key="3">
    <source>
        <dbReference type="Proteomes" id="UP000406256"/>
    </source>
</evidence>
<dbReference type="InterPro" id="IPR056920">
    <property type="entry name" value="PRTase-CE"/>
</dbReference>
<evidence type="ECO:0000313" key="2">
    <source>
        <dbReference type="EMBL" id="VVE49478.1"/>
    </source>
</evidence>
<dbReference type="Proteomes" id="UP000406256">
    <property type="component" value="Unassembled WGS sequence"/>
</dbReference>
<dbReference type="AlphaFoldDB" id="A0A5E4YMD9"/>
<organism evidence="2 3">
    <name type="scientific">Pandoraea anhela</name>
    <dbReference type="NCBI Taxonomy" id="2508295"/>
    <lineage>
        <taxon>Bacteria</taxon>
        <taxon>Pseudomonadati</taxon>
        <taxon>Pseudomonadota</taxon>
        <taxon>Betaproteobacteria</taxon>
        <taxon>Burkholderiales</taxon>
        <taxon>Burkholderiaceae</taxon>
        <taxon>Pandoraea</taxon>
    </lineage>
</organism>
<accession>A0A5E4YMD9</accession>
<dbReference type="EMBL" id="CABPSB010000023">
    <property type="protein sequence ID" value="VVE49478.1"/>
    <property type="molecule type" value="Genomic_DNA"/>
</dbReference>
<name>A0A5E4YMD9_9BURK</name>
<sequence length="322" mass="37238">MTIVESWREQDDRQAECSRLEAKYALYESKLFVGYEPLAVVRSGQPKNFQARLDAWLSGFPSLDQWDAFRTVDDIVFLSAFELQELQRVSYEHHATEWAIDTLDLKYGDPEFELKLSAFLSKAWVCPLTDSLRISMFRHLNHISSPEYFPDWRSLAEFSCIEKLKNYVNRENFTGIVLVEDFVGSGRQCADAINFAAENFDLPILVMPLVIGERGDSKFNKLKEKFDNVTYKPVLVLPNSCRVTRRSLSIDTEPIIRARNLVNSYAKVTSDNQPFGFEKNQGYMFAMATNCPNNSLKFLHSDFGNWNPLFPRSNRRAHERRA</sequence>
<protein>
    <recommendedName>
        <fullName evidence="1">PRTase-CE domain-containing protein</fullName>
    </recommendedName>
</protein>
<feature type="domain" description="PRTase-CE" evidence="1">
    <location>
        <begin position="53"/>
        <end position="312"/>
    </location>
</feature>
<dbReference type="Pfam" id="PF24390">
    <property type="entry name" value="PRTase-CE"/>
    <property type="match status" value="1"/>
</dbReference>
<evidence type="ECO:0000259" key="1">
    <source>
        <dbReference type="Pfam" id="PF24390"/>
    </source>
</evidence>
<keyword evidence="3" id="KW-1185">Reference proteome</keyword>
<reference evidence="2 3" key="1">
    <citation type="submission" date="2019-08" db="EMBL/GenBank/DDBJ databases">
        <authorList>
            <person name="Peeters C."/>
        </authorList>
    </citation>
    <scope>NUCLEOTIDE SEQUENCE [LARGE SCALE GENOMIC DNA]</scope>
    <source>
        <strain evidence="2 3">LMG 31108</strain>
    </source>
</reference>
<gene>
    <name evidence="2" type="ORF">PAN31108_04613</name>
</gene>
<dbReference type="RefSeq" id="WP_150671085.1">
    <property type="nucleotide sequence ID" value="NZ_CABPSB010000023.1"/>
</dbReference>
<dbReference type="OrthoDB" id="8427993at2"/>